<dbReference type="InterPro" id="IPR027417">
    <property type="entry name" value="P-loop_NTPase"/>
</dbReference>
<feature type="domain" description="G" evidence="1">
    <location>
        <begin position="199"/>
        <end position="268"/>
    </location>
</feature>
<dbReference type="GO" id="GO:0005739">
    <property type="term" value="C:mitochondrion"/>
    <property type="evidence" value="ECO:0007669"/>
    <property type="project" value="TreeGrafter"/>
</dbReference>
<dbReference type="InterPro" id="IPR050896">
    <property type="entry name" value="Mito_lipid_metab_GTPase"/>
</dbReference>
<dbReference type="EMBL" id="CP054538">
    <property type="protein sequence ID" value="QSL65590.1"/>
    <property type="molecule type" value="Genomic_DNA"/>
</dbReference>
<reference evidence="2" key="1">
    <citation type="submission" date="2020-06" db="EMBL/GenBank/DDBJ databases">
        <title>Genomes of multiple members of Pneumocystis genus reveal paths to human pathogen Pneumocystis jirovecii.</title>
        <authorList>
            <person name="Cisse O.H."/>
            <person name="Ma L."/>
            <person name="Dekker J."/>
            <person name="Khil P."/>
            <person name="Jo J."/>
            <person name="Brenchley J."/>
            <person name="Blair R."/>
            <person name="Pahar B."/>
            <person name="Chabe M."/>
            <person name="Van Rompay K.A."/>
            <person name="Keesler R."/>
            <person name="Sukura A."/>
            <person name="Hirsch V."/>
            <person name="Kutty G."/>
            <person name="Liu Y."/>
            <person name="Peng L."/>
            <person name="Chen J."/>
            <person name="Song J."/>
            <person name="Weissenbacher-Lang C."/>
            <person name="Xu J."/>
            <person name="Upham N.S."/>
            <person name="Stajich J.E."/>
            <person name="Cuomo C.A."/>
            <person name="Cushion M.T."/>
            <person name="Kovacs J.A."/>
        </authorList>
    </citation>
    <scope>NUCLEOTIDE SEQUENCE</scope>
    <source>
        <strain evidence="2">2A</strain>
    </source>
</reference>
<dbReference type="PANTHER" id="PTHR46434:SF1">
    <property type="entry name" value="GENETIC INTERACTOR OF PROHIBITINS 3, MITOCHONDRIAL"/>
    <property type="match status" value="1"/>
</dbReference>
<evidence type="ECO:0000313" key="2">
    <source>
        <dbReference type="EMBL" id="QSL65590.1"/>
    </source>
</evidence>
<proteinExistence type="predicted"/>
<organism evidence="2 3">
    <name type="scientific">Pneumocystis wakefieldiae</name>
    <dbReference type="NCBI Taxonomy" id="38082"/>
    <lineage>
        <taxon>Eukaryota</taxon>
        <taxon>Fungi</taxon>
        <taxon>Dikarya</taxon>
        <taxon>Ascomycota</taxon>
        <taxon>Taphrinomycotina</taxon>
        <taxon>Pneumocystomycetes</taxon>
        <taxon>Pneumocystaceae</taxon>
        <taxon>Pneumocystis</taxon>
    </lineage>
</organism>
<accession>A0A899FNN8</accession>
<sequence length="427" mass="49174">MLNERNIIKGFKNSKKDKENDIFNEALANLDETLRLELLNRHPEDRLSRSFQKKKVKRAICQRCHNLIHHSTLSTEFPVLPQTLSSANWLSMFMKERNPLLVYVIDSIDFPHTYISELHSLYGKISQILYVISKIDIICRKKEMLRKVKDYFASEISKLTQITEKEIKPFIILTSATKGWGIDQLITSINKYKTKKNNIYFIGMANVGKSSIVSRLASQAGYEETPTVSFLPGTTLNPINIDLNKLRNLFKNDGIIIDTPGISEPDRQLFKHFECNKLKTYIPKKKFPKIKPFSIKVGQSLIIEKIVRIDYLGTLKTDNRLIATPYTFLPIHVTNRKKAEHIFKTISSSDDMTTHNKTSLENETKTLYYNLTENIQHKKHKDIVIAGFGWITAKTSYGSADIKIFSLESKGVTLRNSLIQYITSRHT</sequence>
<evidence type="ECO:0000313" key="3">
    <source>
        <dbReference type="Proteomes" id="UP000663699"/>
    </source>
</evidence>
<dbReference type="Gene3D" id="3.40.50.300">
    <property type="entry name" value="P-loop containing nucleotide triphosphate hydrolases"/>
    <property type="match status" value="1"/>
</dbReference>
<dbReference type="PANTHER" id="PTHR46434">
    <property type="entry name" value="GENETIC INTERACTOR OF PROHIBITINS 3, MITOCHONDRIAL"/>
    <property type="match status" value="1"/>
</dbReference>
<dbReference type="Pfam" id="PF01926">
    <property type="entry name" value="MMR_HSR1"/>
    <property type="match status" value="1"/>
</dbReference>
<gene>
    <name evidence="2" type="ORF">MERGE_002903</name>
</gene>
<evidence type="ECO:0000259" key="1">
    <source>
        <dbReference type="Pfam" id="PF01926"/>
    </source>
</evidence>
<dbReference type="AlphaFoldDB" id="A0A899FNN8"/>
<keyword evidence="3" id="KW-1185">Reference proteome</keyword>
<dbReference type="InterPro" id="IPR006073">
    <property type="entry name" value="GTP-bd"/>
</dbReference>
<dbReference type="Proteomes" id="UP000663699">
    <property type="component" value="Chromosome 7"/>
</dbReference>
<dbReference type="OrthoDB" id="1696305at2759"/>
<dbReference type="SUPFAM" id="SSF52540">
    <property type="entry name" value="P-loop containing nucleoside triphosphate hydrolases"/>
    <property type="match status" value="1"/>
</dbReference>
<dbReference type="GO" id="GO:0005525">
    <property type="term" value="F:GTP binding"/>
    <property type="evidence" value="ECO:0007669"/>
    <property type="project" value="InterPro"/>
</dbReference>
<protein>
    <recommendedName>
        <fullName evidence="1">G domain-containing protein</fullName>
    </recommendedName>
</protein>
<name>A0A899FNN8_9ASCO</name>